<gene>
    <name evidence="14" type="ORF">DL764_008140</name>
</gene>
<dbReference type="InterPro" id="IPR021109">
    <property type="entry name" value="Peptidase_aspartic_dom_sf"/>
</dbReference>
<accession>A0A4Q4T1A6</accession>
<comment type="similarity">
    <text evidence="1 10">Belongs to the peptidase A1 family.</text>
</comment>
<feature type="active site" evidence="8">
    <location>
        <position position="105"/>
    </location>
</feature>
<evidence type="ECO:0000259" key="13">
    <source>
        <dbReference type="PROSITE" id="PS51767"/>
    </source>
</evidence>
<dbReference type="PRINTS" id="PR00792">
    <property type="entry name" value="PEPSIN"/>
</dbReference>
<evidence type="ECO:0000313" key="14">
    <source>
        <dbReference type="EMBL" id="RYO92433.1"/>
    </source>
</evidence>
<dbReference type="GO" id="GO:0004190">
    <property type="term" value="F:aspartic-type endopeptidase activity"/>
    <property type="evidence" value="ECO:0007669"/>
    <property type="project" value="UniProtKB-KW"/>
</dbReference>
<dbReference type="STRING" id="155417.A0A4Q4T1A6"/>
<protein>
    <recommendedName>
        <fullName evidence="7">Probable aspartic-type endopeptidase OPSB</fullName>
    </recommendedName>
    <alternativeName>
        <fullName evidence="6">Probable aspartic-type endopeptidase opsB</fullName>
    </alternativeName>
</protein>
<evidence type="ECO:0000256" key="6">
    <source>
        <dbReference type="ARBA" id="ARBA00067536"/>
    </source>
</evidence>
<feature type="region of interest" description="Disordered" evidence="11">
    <location>
        <begin position="452"/>
        <end position="472"/>
    </location>
</feature>
<evidence type="ECO:0000256" key="8">
    <source>
        <dbReference type="PIRSR" id="PIRSR601461-1"/>
    </source>
</evidence>
<dbReference type="OrthoDB" id="771136at2759"/>
<dbReference type="PROSITE" id="PS51767">
    <property type="entry name" value="PEPTIDASE_A1"/>
    <property type="match status" value="1"/>
</dbReference>
<keyword evidence="5 10" id="KW-0378">Hydrolase</keyword>
<evidence type="ECO:0000256" key="7">
    <source>
        <dbReference type="ARBA" id="ARBA00068059"/>
    </source>
</evidence>
<reference evidence="14 15" key="1">
    <citation type="submission" date="2018-06" db="EMBL/GenBank/DDBJ databases">
        <title>Complete Genomes of Monosporascus.</title>
        <authorList>
            <person name="Robinson A.J."/>
            <person name="Natvig D.O."/>
        </authorList>
    </citation>
    <scope>NUCLEOTIDE SEQUENCE [LARGE SCALE GENOMIC DNA]</scope>
    <source>
        <strain evidence="14 15">CBS 110550</strain>
    </source>
</reference>
<keyword evidence="9" id="KW-1015">Disulfide bond</keyword>
<organism evidence="14 15">
    <name type="scientific">Monosporascus ibericus</name>
    <dbReference type="NCBI Taxonomy" id="155417"/>
    <lineage>
        <taxon>Eukaryota</taxon>
        <taxon>Fungi</taxon>
        <taxon>Dikarya</taxon>
        <taxon>Ascomycota</taxon>
        <taxon>Pezizomycotina</taxon>
        <taxon>Sordariomycetes</taxon>
        <taxon>Xylariomycetidae</taxon>
        <taxon>Xylariales</taxon>
        <taxon>Xylariales incertae sedis</taxon>
        <taxon>Monosporascus</taxon>
    </lineage>
</organism>
<sequence>MLLALAASVPSPLVDALSPQKRSDDGSPPRIVSLTTQRRPFSDPVRRDRLRRKNTVTAPLSNQVSHRQLAQENPPDSLLIILQATLYFVNVTLGTPPQQFLVQLDTGSSDLWVNTPSSALCMQRDEPCADAGTYDANSSSTYSYIGSWFNISYVDGSGASGDYVSDTLSIGGTTLEDFQFGIGYSSTSDQGILGIGYPVNEVQVGRAQMEPYENLPAKMVSTGRIQSNAYSLWLNDLDANSGNILFGGVDTERYVGSLYTLPIQTNGGVCSDFKITLTSLVLGDEVIADDAALAVLLDSGSSLTYLPETWVRKIYSQVGAQYDSSNGAAYVPCAAAGSSDTLDFTFSEPRISVAMDELVLDIYTAYGTRPTFSNGVDACLFGILPAGAGTKVLGDTFLRSAYVVYDLAGNEISLAQTNFNTTRSSVQEITGPREVPGATRVADPVEATAGVGLASGDGDGDGDGVSIAGKDGDEDENAAATLARMSVSAPAAWLAFGVWCLISAI</sequence>
<evidence type="ECO:0000256" key="9">
    <source>
        <dbReference type="PIRSR" id="PIRSR601461-2"/>
    </source>
</evidence>
<dbReference type="Gene3D" id="2.40.70.10">
    <property type="entry name" value="Acid Proteases"/>
    <property type="match status" value="2"/>
</dbReference>
<dbReference type="PANTHER" id="PTHR47966:SF65">
    <property type="entry name" value="ASPARTIC-TYPE ENDOPEPTIDASE"/>
    <property type="match status" value="1"/>
</dbReference>
<dbReference type="Pfam" id="PF00026">
    <property type="entry name" value="Asp"/>
    <property type="match status" value="1"/>
</dbReference>
<dbReference type="EMBL" id="QJNU01000608">
    <property type="protein sequence ID" value="RYO92433.1"/>
    <property type="molecule type" value="Genomic_DNA"/>
</dbReference>
<evidence type="ECO:0000256" key="11">
    <source>
        <dbReference type="SAM" id="MobiDB-lite"/>
    </source>
</evidence>
<comment type="caution">
    <text evidence="14">The sequence shown here is derived from an EMBL/GenBank/DDBJ whole genome shotgun (WGS) entry which is preliminary data.</text>
</comment>
<name>A0A4Q4T1A6_9PEZI</name>
<evidence type="ECO:0000256" key="4">
    <source>
        <dbReference type="ARBA" id="ARBA00022750"/>
    </source>
</evidence>
<keyword evidence="3 12" id="KW-0732">Signal</keyword>
<feature type="region of interest" description="Disordered" evidence="11">
    <location>
        <begin position="14"/>
        <end position="45"/>
    </location>
</feature>
<feature type="active site" evidence="8">
    <location>
        <position position="298"/>
    </location>
</feature>
<keyword evidence="15" id="KW-1185">Reference proteome</keyword>
<feature type="disulfide bond" evidence="9">
    <location>
        <begin position="333"/>
        <end position="379"/>
    </location>
</feature>
<keyword evidence="4 10" id="KW-0064">Aspartyl protease</keyword>
<evidence type="ECO:0000256" key="12">
    <source>
        <dbReference type="SAM" id="SignalP"/>
    </source>
</evidence>
<evidence type="ECO:0000256" key="3">
    <source>
        <dbReference type="ARBA" id="ARBA00022729"/>
    </source>
</evidence>
<dbReference type="InterPro" id="IPR033121">
    <property type="entry name" value="PEPTIDASE_A1"/>
</dbReference>
<dbReference type="InterPro" id="IPR033876">
    <property type="entry name" value="SAP-like"/>
</dbReference>
<dbReference type="CDD" id="cd05474">
    <property type="entry name" value="SAP_like"/>
    <property type="match status" value="1"/>
</dbReference>
<dbReference type="PANTHER" id="PTHR47966">
    <property type="entry name" value="BETA-SITE APP-CLEAVING ENZYME, ISOFORM A-RELATED"/>
    <property type="match status" value="1"/>
</dbReference>
<feature type="domain" description="Peptidase A1" evidence="13">
    <location>
        <begin position="87"/>
        <end position="415"/>
    </location>
</feature>
<keyword evidence="2 10" id="KW-0645">Protease</keyword>
<dbReference type="InterPro" id="IPR001969">
    <property type="entry name" value="Aspartic_peptidase_AS"/>
</dbReference>
<proteinExistence type="inferred from homology"/>
<dbReference type="FunFam" id="2.40.70.10:FF:000011">
    <property type="entry name" value="Aspartic protease"/>
    <property type="match status" value="1"/>
</dbReference>
<dbReference type="InterPro" id="IPR001461">
    <property type="entry name" value="Aspartic_peptidase_A1"/>
</dbReference>
<evidence type="ECO:0000256" key="10">
    <source>
        <dbReference type="RuleBase" id="RU000454"/>
    </source>
</evidence>
<dbReference type="Proteomes" id="UP000293360">
    <property type="component" value="Unassembled WGS sequence"/>
</dbReference>
<dbReference type="AlphaFoldDB" id="A0A4Q4T1A6"/>
<evidence type="ECO:0000256" key="5">
    <source>
        <dbReference type="ARBA" id="ARBA00022801"/>
    </source>
</evidence>
<feature type="signal peptide" evidence="12">
    <location>
        <begin position="1"/>
        <end position="16"/>
    </location>
</feature>
<dbReference type="GO" id="GO:0006508">
    <property type="term" value="P:proteolysis"/>
    <property type="evidence" value="ECO:0007669"/>
    <property type="project" value="UniProtKB-KW"/>
</dbReference>
<dbReference type="PROSITE" id="PS00141">
    <property type="entry name" value="ASP_PROTEASE"/>
    <property type="match status" value="1"/>
</dbReference>
<evidence type="ECO:0000256" key="1">
    <source>
        <dbReference type="ARBA" id="ARBA00007447"/>
    </source>
</evidence>
<feature type="chain" id="PRO_5020908390" description="Probable aspartic-type endopeptidase OPSB" evidence="12">
    <location>
        <begin position="17"/>
        <end position="505"/>
    </location>
</feature>
<evidence type="ECO:0000313" key="15">
    <source>
        <dbReference type="Proteomes" id="UP000293360"/>
    </source>
</evidence>
<dbReference type="SUPFAM" id="SSF50630">
    <property type="entry name" value="Acid proteases"/>
    <property type="match status" value="1"/>
</dbReference>
<evidence type="ECO:0000256" key="2">
    <source>
        <dbReference type="ARBA" id="ARBA00022670"/>
    </source>
</evidence>